<dbReference type="AlphaFoldDB" id="A0A6S7I7Q4"/>
<dbReference type="GO" id="GO:0008270">
    <property type="term" value="F:zinc ion binding"/>
    <property type="evidence" value="ECO:0007669"/>
    <property type="project" value="UniProtKB-KW"/>
</dbReference>
<protein>
    <submittedName>
        <fullName evidence="6">Nuclease HARBI1</fullName>
    </submittedName>
</protein>
<keyword evidence="2" id="KW-0863">Zinc-finger</keyword>
<reference evidence="6" key="1">
    <citation type="submission" date="2020-04" db="EMBL/GenBank/DDBJ databases">
        <authorList>
            <person name="Alioto T."/>
            <person name="Alioto T."/>
            <person name="Gomez Garrido J."/>
        </authorList>
    </citation>
    <scope>NUCLEOTIDE SEQUENCE</scope>
    <source>
        <strain evidence="6">A484AB</strain>
    </source>
</reference>
<evidence type="ECO:0000256" key="1">
    <source>
        <dbReference type="ARBA" id="ARBA00022723"/>
    </source>
</evidence>
<organism evidence="6 7">
    <name type="scientific">Paramuricea clavata</name>
    <name type="common">Red gorgonian</name>
    <name type="synonym">Violescent sea-whip</name>
    <dbReference type="NCBI Taxonomy" id="317549"/>
    <lineage>
        <taxon>Eukaryota</taxon>
        <taxon>Metazoa</taxon>
        <taxon>Cnidaria</taxon>
        <taxon>Anthozoa</taxon>
        <taxon>Octocorallia</taxon>
        <taxon>Malacalcyonacea</taxon>
        <taxon>Plexauridae</taxon>
        <taxon>Paramuricea</taxon>
    </lineage>
</organism>
<keyword evidence="7" id="KW-1185">Reference proteome</keyword>
<keyword evidence="4" id="KW-0238">DNA-binding</keyword>
<gene>
    <name evidence="6" type="ORF">PACLA_8A031351</name>
</gene>
<feature type="region of interest" description="Disordered" evidence="5">
    <location>
        <begin position="87"/>
        <end position="109"/>
    </location>
</feature>
<dbReference type="SUPFAM" id="SSF57716">
    <property type="entry name" value="Glucocorticoid receptor-like (DNA-binding domain)"/>
    <property type="match status" value="1"/>
</dbReference>
<proteinExistence type="predicted"/>
<evidence type="ECO:0000313" key="7">
    <source>
        <dbReference type="Proteomes" id="UP001152795"/>
    </source>
</evidence>
<comment type="caution">
    <text evidence="6">The sequence shown here is derived from an EMBL/GenBank/DDBJ whole genome shotgun (WGS) entry which is preliminary data.</text>
</comment>
<keyword evidence="3" id="KW-0862">Zinc</keyword>
<evidence type="ECO:0000313" key="6">
    <source>
        <dbReference type="EMBL" id="CAB4002282.1"/>
    </source>
</evidence>
<dbReference type="PANTHER" id="PTHR23080">
    <property type="entry name" value="THAP DOMAIN PROTEIN"/>
    <property type="match status" value="1"/>
</dbReference>
<evidence type="ECO:0000256" key="4">
    <source>
        <dbReference type="ARBA" id="ARBA00023125"/>
    </source>
</evidence>
<keyword evidence="1" id="KW-0479">Metal-binding</keyword>
<evidence type="ECO:0000256" key="2">
    <source>
        <dbReference type="ARBA" id="ARBA00022771"/>
    </source>
</evidence>
<evidence type="ECO:0000256" key="3">
    <source>
        <dbReference type="ARBA" id="ARBA00022833"/>
    </source>
</evidence>
<dbReference type="PANTHER" id="PTHR23080:SF139">
    <property type="entry name" value="DDE TNP4 DOMAIN-CONTAINING PROTEIN"/>
    <property type="match status" value="1"/>
</dbReference>
<dbReference type="EMBL" id="CACRXK020004311">
    <property type="protein sequence ID" value="CAB4002282.1"/>
    <property type="molecule type" value="Genomic_DNA"/>
</dbReference>
<dbReference type="GO" id="GO:0003677">
    <property type="term" value="F:DNA binding"/>
    <property type="evidence" value="ECO:0007669"/>
    <property type="project" value="UniProtKB-UniRule"/>
</dbReference>
<accession>A0A6S7I7Q4</accession>
<dbReference type="PROSITE" id="PS50950">
    <property type="entry name" value="ZF_THAP"/>
    <property type="match status" value="1"/>
</dbReference>
<dbReference type="InterPro" id="IPR006612">
    <property type="entry name" value="THAP_Znf"/>
</dbReference>
<sequence>MAKGDYCAVHGCSNDRRYPEKQMIKPHVGILRFYLPKTQKDIVKWRKLLNRKHFKVTSNTKVCSNHFQAGYRSEECPDPKLYLKGYCPDKQKKTRPNPESLAPKPKRQRRSNICLSDSYSDYSEFDVSHAKSQSVSTLSKEIYCSHIHNNVKKEPEDDFSESSSSFSSLFFNGSDEISNDYDTSVEIDVSEENGKKSRRELFVKQATSNRNCFRYTGVTRENLDLVFDLIKGKTKSLRYWKGSVDTPGSRREKRRAQTRLLSCWVEFVLTLVRTRKGFDVHFLADTFGISVIQVSRIYNTWIIFLSEELSFLVPRPSRGEIKSVLPEQFQRIPNIRVIIDCCEFYIQKPLVP</sequence>
<name>A0A6S7I7Q4_PARCT</name>
<evidence type="ECO:0000256" key="5">
    <source>
        <dbReference type="SAM" id="MobiDB-lite"/>
    </source>
</evidence>
<dbReference type="OrthoDB" id="5985433at2759"/>
<dbReference type="Pfam" id="PF05485">
    <property type="entry name" value="THAP"/>
    <property type="match status" value="1"/>
</dbReference>
<dbReference type="Proteomes" id="UP001152795">
    <property type="component" value="Unassembled WGS sequence"/>
</dbReference>